<dbReference type="RefSeq" id="WP_064971294.1">
    <property type="nucleotide sequence ID" value="NZ_CP029760.1"/>
</dbReference>
<sequence length="210" mass="25493">MGRLNIERFKFDKDYSFDNFFIESKATFKVCKKPKRKPDYVSYKRDFYKDKVEFPFIFKELFYEIDFHKEGDENKVKKILSKIQEGEDFPRSNKKFYIKTDSEHFIYEDVLLSDIRERGIERCLSNIEKIQHDFYRQRAYSFTLKIKVKSEISSRYWYGEDSKGQYVIRESDHWGQVASCVWHRTMDYKFKGKESFVCAKSYINIKKATS</sequence>
<comment type="caution">
    <text evidence="1">The sequence shown here is derived from an EMBL/GenBank/DDBJ whole genome shotgun (WGS) entry which is preliminary data.</text>
</comment>
<dbReference type="Proteomes" id="UP001207440">
    <property type="component" value="Unassembled WGS sequence"/>
</dbReference>
<proteinExistence type="predicted"/>
<organism evidence="1 2">
    <name type="scientific">Riemerella anatipestifer</name>
    <name type="common">Moraxella anatipestifer</name>
    <dbReference type="NCBI Taxonomy" id="34085"/>
    <lineage>
        <taxon>Bacteria</taxon>
        <taxon>Pseudomonadati</taxon>
        <taxon>Bacteroidota</taxon>
        <taxon>Flavobacteriia</taxon>
        <taxon>Flavobacteriales</taxon>
        <taxon>Weeksellaceae</taxon>
        <taxon>Riemerella</taxon>
    </lineage>
</organism>
<accession>A0AAP3ANH5</accession>
<name>A0AAP3ANH5_RIEAN</name>
<gene>
    <name evidence="1" type="ORF">OKE68_11525</name>
</gene>
<reference evidence="1" key="1">
    <citation type="submission" date="2022-10" db="EMBL/GenBank/DDBJ databases">
        <title>Sifting through the core-genome to identify putative cross-protective antigens against Riemerella anatipestifer.</title>
        <authorList>
            <person name="Zheng X."/>
            <person name="Zhang W."/>
        </authorList>
    </citation>
    <scope>NUCLEOTIDE SEQUENCE</scope>
    <source>
        <strain evidence="1">ZWRA178</strain>
    </source>
</reference>
<protein>
    <submittedName>
        <fullName evidence="1">Uncharacterized protein</fullName>
    </submittedName>
</protein>
<evidence type="ECO:0000313" key="1">
    <source>
        <dbReference type="EMBL" id="MCW0524932.1"/>
    </source>
</evidence>
<dbReference type="EMBL" id="JAOZYT010000130">
    <property type="protein sequence ID" value="MCW0524932.1"/>
    <property type="molecule type" value="Genomic_DNA"/>
</dbReference>
<dbReference type="AlphaFoldDB" id="A0AAP3ANH5"/>
<evidence type="ECO:0000313" key="2">
    <source>
        <dbReference type="Proteomes" id="UP001207440"/>
    </source>
</evidence>